<evidence type="ECO:0000256" key="4">
    <source>
        <dbReference type="ARBA" id="ARBA00022777"/>
    </source>
</evidence>
<dbReference type="Proteomes" id="UP001154078">
    <property type="component" value="Chromosome 7"/>
</dbReference>
<keyword evidence="8" id="KW-1185">Reference proteome</keyword>
<evidence type="ECO:0000256" key="5">
    <source>
        <dbReference type="ARBA" id="ARBA00022840"/>
    </source>
</evidence>
<keyword evidence="5" id="KW-0067">ATP-binding</keyword>
<dbReference type="SMART" id="SM00220">
    <property type="entry name" value="S_TKc"/>
    <property type="match status" value="1"/>
</dbReference>
<accession>A0A9P0BBF0</accession>
<keyword evidence="4" id="KW-0418">Kinase</keyword>
<evidence type="ECO:0000313" key="7">
    <source>
        <dbReference type="EMBL" id="CAH0560693.1"/>
    </source>
</evidence>
<sequence length="186" mass="21561">MAKNEQDPKDENFIKLSDFGLSIIKTGRGLQNMMQDFCGTTGYMSPEILEQKAYSELCDVWAIGIIFYQLLFGQRPFRGANDIDIKEKIINDEPFYESDRIQVNGDAIHLLKAMLTKSPTNRITTALILDHPYLSKKLSKQSKTTLPDYNVLNTMSQWKDEMKVETTNRKSAQDWDNNLFQFQRFD</sequence>
<dbReference type="GO" id="GO:0005524">
    <property type="term" value="F:ATP binding"/>
    <property type="evidence" value="ECO:0007669"/>
    <property type="project" value="UniProtKB-KW"/>
</dbReference>
<dbReference type="AlphaFoldDB" id="A0A9P0BBF0"/>
<reference evidence="7" key="1">
    <citation type="submission" date="2021-12" db="EMBL/GenBank/DDBJ databases">
        <authorList>
            <person name="King R."/>
        </authorList>
    </citation>
    <scope>NUCLEOTIDE SEQUENCE</scope>
</reference>
<dbReference type="PANTHER" id="PTHR24345:SF0">
    <property type="entry name" value="CELL CYCLE SERINE_THREONINE-PROTEIN KINASE CDC5_MSD2"/>
    <property type="match status" value="1"/>
</dbReference>
<evidence type="ECO:0000313" key="8">
    <source>
        <dbReference type="Proteomes" id="UP001154078"/>
    </source>
</evidence>
<protein>
    <recommendedName>
        <fullName evidence="6">Protein kinase domain-containing protein</fullName>
    </recommendedName>
</protein>
<keyword evidence="3" id="KW-0547">Nucleotide-binding</keyword>
<dbReference type="InterPro" id="IPR011009">
    <property type="entry name" value="Kinase-like_dom_sf"/>
</dbReference>
<evidence type="ECO:0000259" key="6">
    <source>
        <dbReference type="PROSITE" id="PS50011"/>
    </source>
</evidence>
<dbReference type="GO" id="GO:0004674">
    <property type="term" value="F:protein serine/threonine kinase activity"/>
    <property type="evidence" value="ECO:0007669"/>
    <property type="project" value="UniProtKB-KW"/>
</dbReference>
<name>A0A9P0BBF0_BRAAE</name>
<evidence type="ECO:0000256" key="1">
    <source>
        <dbReference type="ARBA" id="ARBA00022527"/>
    </source>
</evidence>
<keyword evidence="2" id="KW-0808">Transferase</keyword>
<evidence type="ECO:0000256" key="2">
    <source>
        <dbReference type="ARBA" id="ARBA00022679"/>
    </source>
</evidence>
<feature type="domain" description="Protein kinase" evidence="6">
    <location>
        <begin position="1"/>
        <end position="134"/>
    </location>
</feature>
<dbReference type="Pfam" id="PF00069">
    <property type="entry name" value="Pkinase"/>
    <property type="match status" value="1"/>
</dbReference>
<gene>
    <name evidence="7" type="ORF">MELIAE_LOCUS10413</name>
</gene>
<dbReference type="Gene3D" id="1.10.510.10">
    <property type="entry name" value="Transferase(Phosphotransferase) domain 1"/>
    <property type="match status" value="1"/>
</dbReference>
<dbReference type="GO" id="GO:0005634">
    <property type="term" value="C:nucleus"/>
    <property type="evidence" value="ECO:0007669"/>
    <property type="project" value="TreeGrafter"/>
</dbReference>
<evidence type="ECO:0000256" key="3">
    <source>
        <dbReference type="ARBA" id="ARBA00022741"/>
    </source>
</evidence>
<proteinExistence type="predicted"/>
<dbReference type="PROSITE" id="PS50011">
    <property type="entry name" value="PROTEIN_KINASE_DOM"/>
    <property type="match status" value="1"/>
</dbReference>
<keyword evidence="1" id="KW-0723">Serine/threonine-protein kinase</keyword>
<organism evidence="7 8">
    <name type="scientific">Brassicogethes aeneus</name>
    <name type="common">Rape pollen beetle</name>
    <name type="synonym">Meligethes aeneus</name>
    <dbReference type="NCBI Taxonomy" id="1431903"/>
    <lineage>
        <taxon>Eukaryota</taxon>
        <taxon>Metazoa</taxon>
        <taxon>Ecdysozoa</taxon>
        <taxon>Arthropoda</taxon>
        <taxon>Hexapoda</taxon>
        <taxon>Insecta</taxon>
        <taxon>Pterygota</taxon>
        <taxon>Neoptera</taxon>
        <taxon>Endopterygota</taxon>
        <taxon>Coleoptera</taxon>
        <taxon>Polyphaga</taxon>
        <taxon>Cucujiformia</taxon>
        <taxon>Nitidulidae</taxon>
        <taxon>Meligethinae</taxon>
        <taxon>Brassicogethes</taxon>
    </lineage>
</organism>
<dbReference type="InterPro" id="IPR000719">
    <property type="entry name" value="Prot_kinase_dom"/>
</dbReference>
<dbReference type="SUPFAM" id="SSF56112">
    <property type="entry name" value="Protein kinase-like (PK-like)"/>
    <property type="match status" value="1"/>
</dbReference>
<dbReference type="OrthoDB" id="346907at2759"/>
<dbReference type="PANTHER" id="PTHR24345">
    <property type="entry name" value="SERINE/THREONINE-PROTEIN KINASE PLK"/>
    <property type="match status" value="1"/>
</dbReference>
<dbReference type="EMBL" id="OV121138">
    <property type="protein sequence ID" value="CAH0560693.1"/>
    <property type="molecule type" value="Genomic_DNA"/>
</dbReference>